<feature type="domain" description="Band 4.1" evidence="3">
    <location>
        <begin position="89"/>
        <end position="605"/>
    </location>
</feature>
<dbReference type="InterPro" id="IPR040790">
    <property type="entry name" value="Kindlin_2_N"/>
</dbReference>
<proteinExistence type="predicted"/>
<dbReference type="InterPro" id="IPR037843">
    <property type="entry name" value="Kindlin/fermitin"/>
</dbReference>
<dbReference type="InterPro" id="IPR014352">
    <property type="entry name" value="FERM/acyl-CoA-bd_prot_sf"/>
</dbReference>
<reference evidence="5" key="1">
    <citation type="submission" date="2025-08" db="UniProtKB">
        <authorList>
            <consortium name="RefSeq"/>
        </authorList>
    </citation>
    <scope>IDENTIFICATION</scope>
</reference>
<dbReference type="Proteomes" id="UP000694888">
    <property type="component" value="Unplaced"/>
</dbReference>
<dbReference type="SMART" id="SM00295">
    <property type="entry name" value="B41"/>
    <property type="match status" value="1"/>
</dbReference>
<dbReference type="InterPro" id="IPR011993">
    <property type="entry name" value="PH-like_dom_sf"/>
</dbReference>
<dbReference type="InterPro" id="IPR019748">
    <property type="entry name" value="FERM_central"/>
</dbReference>
<dbReference type="Gene3D" id="3.10.20.90">
    <property type="entry name" value="Phosphatidylinositol 3-kinase Catalytic Subunit, Chain A, domain 1"/>
    <property type="match status" value="2"/>
</dbReference>
<evidence type="ECO:0000256" key="1">
    <source>
        <dbReference type="SAM" id="MobiDB-lite"/>
    </source>
</evidence>
<gene>
    <name evidence="5" type="primary">LOC101853377</name>
</gene>
<dbReference type="SMART" id="SM00233">
    <property type="entry name" value="PH"/>
    <property type="match status" value="1"/>
</dbReference>
<feature type="compositionally biased region" description="Polar residues" evidence="1">
    <location>
        <begin position="197"/>
        <end position="208"/>
    </location>
</feature>
<feature type="region of interest" description="Disordered" evidence="1">
    <location>
        <begin position="149"/>
        <end position="208"/>
    </location>
</feature>
<dbReference type="PANTHER" id="PTHR16160:SF13">
    <property type="entry name" value="FERMITIN 2-RELATED"/>
    <property type="match status" value="1"/>
</dbReference>
<sequence>MAYVADGTRVDGSWELNILVTDLQVERTLRVMGDLHIGGVMVKLVQELDIALDWSDHALWWPEKNKWLLRARSTLDQYNVQADARLQFTPMHKNLKVQLPDLQVLELRVDFSIKCFATVVQTCKELGMRHPEELSFLRKWDRDDLKKVAKEVHKRKKRGDPDQNGPLTANGTHHNSSGSLDGGKLSPYPSRSPIGPSPTSTLVRSANSPHNLSTSISGYSTFNGTLSPGSMHSLSFEGFMESTLANSPPVPAKEAFQYLYRPRNFQEKARINCAWLDSSTSLMEQGIRENDFIMLKFKFYNFYDLNPKYDAIRINQVYEQAKWALIAEEIDCTEEEMMVFAALQFQVQLQSGLPQPDLDQSQGTNNHSEDDEIDAALKDLQESLEGSAVSSHGDITHIPELCDYLRFLKPRKLTLKSYKRYYSTFKDTFISFYRSKEEAAGPPVMARIDVRGCEAQPDVNLSARKYGIKLFVPEPEGMSEICLRFDMEEQYCKWMAACKLASKGKTMADSSYEAEVQALQSFLGMQHPVVSPGSNTTSFSTTPNQADIQPEDYVASRFFKKIKSKSLIQRIMEAHSSVQEMNLMEAKLAYIKAWQSLPEYGITYFRIKMSNGKKEELMGIAQNRIIRMDLNSGDSLKTWRYSTLQSWHVNWEVENVILDFEQDKVTFASMECSCKTLHEFIGGYIFLSMRSSEKNQSLNEEMFHKLTGGWHE</sequence>
<accession>A0ABM0JIX1</accession>
<dbReference type="Pfam" id="PF00373">
    <property type="entry name" value="FERM_M"/>
    <property type="match status" value="2"/>
</dbReference>
<feature type="domain" description="PH" evidence="2">
    <location>
        <begin position="399"/>
        <end position="505"/>
    </location>
</feature>
<evidence type="ECO:0000259" key="3">
    <source>
        <dbReference type="SMART" id="SM00295"/>
    </source>
</evidence>
<dbReference type="Gene3D" id="1.20.80.10">
    <property type="match status" value="1"/>
</dbReference>
<dbReference type="CDD" id="cd17095">
    <property type="entry name" value="FERM_F0_kindlins"/>
    <property type="match status" value="1"/>
</dbReference>
<evidence type="ECO:0000313" key="4">
    <source>
        <dbReference type="Proteomes" id="UP000694888"/>
    </source>
</evidence>
<name>A0ABM0JIX1_APLCA</name>
<dbReference type="CDD" id="cd14473">
    <property type="entry name" value="FERM_B-lobe"/>
    <property type="match status" value="1"/>
</dbReference>
<dbReference type="InterPro" id="IPR019749">
    <property type="entry name" value="Band_41_domain"/>
</dbReference>
<dbReference type="InterPro" id="IPR001849">
    <property type="entry name" value="PH_domain"/>
</dbReference>
<evidence type="ECO:0000259" key="2">
    <source>
        <dbReference type="SMART" id="SM00233"/>
    </source>
</evidence>
<keyword evidence="4" id="KW-1185">Reference proteome</keyword>
<dbReference type="SUPFAM" id="SSF50729">
    <property type="entry name" value="PH domain-like"/>
    <property type="match status" value="2"/>
</dbReference>
<dbReference type="InterPro" id="IPR035963">
    <property type="entry name" value="FERM_2"/>
</dbReference>
<dbReference type="GeneID" id="101853377"/>
<feature type="compositionally biased region" description="Polar residues" evidence="1">
    <location>
        <begin position="165"/>
        <end position="179"/>
    </location>
</feature>
<dbReference type="SUPFAM" id="SSF47031">
    <property type="entry name" value="Second domain of FERM"/>
    <property type="match status" value="1"/>
</dbReference>
<organism evidence="4 5">
    <name type="scientific">Aplysia californica</name>
    <name type="common">California sea hare</name>
    <dbReference type="NCBI Taxonomy" id="6500"/>
    <lineage>
        <taxon>Eukaryota</taxon>
        <taxon>Metazoa</taxon>
        <taxon>Spiralia</taxon>
        <taxon>Lophotrochozoa</taxon>
        <taxon>Mollusca</taxon>
        <taxon>Gastropoda</taxon>
        <taxon>Heterobranchia</taxon>
        <taxon>Euthyneura</taxon>
        <taxon>Tectipleura</taxon>
        <taxon>Aplysiida</taxon>
        <taxon>Aplysioidea</taxon>
        <taxon>Aplysiidae</taxon>
        <taxon>Aplysia</taxon>
    </lineage>
</organism>
<dbReference type="Gene3D" id="2.30.29.30">
    <property type="entry name" value="Pleckstrin-homology domain (PH domain)/Phosphotyrosine-binding domain (PTB)"/>
    <property type="match status" value="2"/>
</dbReference>
<dbReference type="RefSeq" id="XP_005094708.2">
    <property type="nucleotide sequence ID" value="XM_005094651.3"/>
</dbReference>
<dbReference type="Pfam" id="PF18124">
    <property type="entry name" value="Kindlin_2_N"/>
    <property type="match status" value="1"/>
</dbReference>
<dbReference type="CDD" id="cd17096">
    <property type="entry name" value="FERM_F1_kindlins"/>
    <property type="match status" value="1"/>
</dbReference>
<dbReference type="PANTHER" id="PTHR16160">
    <property type="entry name" value="FERMITIN 2-RELATED"/>
    <property type="match status" value="1"/>
</dbReference>
<protein>
    <submittedName>
        <fullName evidence="5">Fermitin family homolog 2</fullName>
    </submittedName>
</protein>
<evidence type="ECO:0000313" key="5">
    <source>
        <dbReference type="RefSeq" id="XP_005094708.2"/>
    </source>
</evidence>